<comment type="caution">
    <text evidence="2">The sequence shown here is derived from an EMBL/GenBank/DDBJ whole genome shotgun (WGS) entry which is preliminary data.</text>
</comment>
<evidence type="ECO:0000256" key="1">
    <source>
        <dbReference type="SAM" id="MobiDB-lite"/>
    </source>
</evidence>
<dbReference type="RefSeq" id="WP_379571897.1">
    <property type="nucleotide sequence ID" value="NZ_JBHSQK010000120.1"/>
</dbReference>
<gene>
    <name evidence="2" type="ORF">ACFQH9_31185</name>
</gene>
<protein>
    <submittedName>
        <fullName evidence="2">Uncharacterized protein</fullName>
    </submittedName>
</protein>
<organism evidence="2 3">
    <name type="scientific">Pseudonocardia lutea</name>
    <dbReference type="NCBI Taxonomy" id="2172015"/>
    <lineage>
        <taxon>Bacteria</taxon>
        <taxon>Bacillati</taxon>
        <taxon>Actinomycetota</taxon>
        <taxon>Actinomycetes</taxon>
        <taxon>Pseudonocardiales</taxon>
        <taxon>Pseudonocardiaceae</taxon>
        <taxon>Pseudonocardia</taxon>
    </lineage>
</organism>
<dbReference type="EMBL" id="JBHSQK010000120">
    <property type="protein sequence ID" value="MFC5952733.1"/>
    <property type="molecule type" value="Genomic_DNA"/>
</dbReference>
<name>A0ABW1IGG0_9PSEU</name>
<feature type="region of interest" description="Disordered" evidence="1">
    <location>
        <begin position="33"/>
        <end position="54"/>
    </location>
</feature>
<evidence type="ECO:0000313" key="2">
    <source>
        <dbReference type="EMBL" id="MFC5952733.1"/>
    </source>
</evidence>
<evidence type="ECO:0000313" key="3">
    <source>
        <dbReference type="Proteomes" id="UP001596119"/>
    </source>
</evidence>
<accession>A0ABW1IGG0</accession>
<sequence>MDVLLPIGPVYRVDAGTTAGSVEVDVADDPGADATVSAHSAAGDVRVAHSRAQG</sequence>
<keyword evidence="3" id="KW-1185">Reference proteome</keyword>
<dbReference type="Proteomes" id="UP001596119">
    <property type="component" value="Unassembled WGS sequence"/>
</dbReference>
<proteinExistence type="predicted"/>
<reference evidence="3" key="1">
    <citation type="journal article" date="2019" name="Int. J. Syst. Evol. Microbiol.">
        <title>The Global Catalogue of Microorganisms (GCM) 10K type strain sequencing project: providing services to taxonomists for standard genome sequencing and annotation.</title>
        <authorList>
            <consortium name="The Broad Institute Genomics Platform"/>
            <consortium name="The Broad Institute Genome Sequencing Center for Infectious Disease"/>
            <person name="Wu L."/>
            <person name="Ma J."/>
        </authorList>
    </citation>
    <scope>NUCLEOTIDE SEQUENCE [LARGE SCALE GENOMIC DNA]</scope>
    <source>
        <strain evidence="3">CGMCC 4.7397</strain>
    </source>
</reference>